<dbReference type="Gene3D" id="3.40.109.10">
    <property type="entry name" value="NADH Oxidase"/>
    <property type="match status" value="1"/>
</dbReference>
<dbReference type="CDD" id="cd02137">
    <property type="entry name" value="MhqN-like"/>
    <property type="match status" value="1"/>
</dbReference>
<name>A0A3M8DHQ6_9BACL</name>
<evidence type="ECO:0000259" key="3">
    <source>
        <dbReference type="Pfam" id="PF00881"/>
    </source>
</evidence>
<dbReference type="InterPro" id="IPR000415">
    <property type="entry name" value="Nitroreductase-like"/>
</dbReference>
<sequence>MSDFTNLVKARRSATKFFEGTEIADSELEEIFQLAKFAPSTFNLQHTHYLVVKDQERKELVYEAANRQYKVKTASAAIVVLGDLEAYKQVDKLNEGFLHLGIMNKQEYDQTVEFVNGFYERQGDVFKREEAIRNASLSAMLLMLIAKEKGWDTCPMNGFDPQKLSQSLNIPSRYVPVLLITIGKEDTSSQRPRGYRKPTGEFVHYNTIS</sequence>
<dbReference type="SUPFAM" id="SSF55469">
    <property type="entry name" value="FMN-dependent nitroreductase-like"/>
    <property type="match status" value="1"/>
</dbReference>
<organism evidence="4 5">
    <name type="scientific">Brevibacillus fluminis</name>
    <dbReference type="NCBI Taxonomy" id="511487"/>
    <lineage>
        <taxon>Bacteria</taxon>
        <taxon>Bacillati</taxon>
        <taxon>Bacillota</taxon>
        <taxon>Bacilli</taxon>
        <taxon>Bacillales</taxon>
        <taxon>Paenibacillaceae</taxon>
        <taxon>Brevibacillus</taxon>
    </lineage>
</organism>
<dbReference type="GO" id="GO:0016491">
    <property type="term" value="F:oxidoreductase activity"/>
    <property type="evidence" value="ECO:0007669"/>
    <property type="project" value="UniProtKB-KW"/>
</dbReference>
<dbReference type="RefSeq" id="WP_122918465.1">
    <property type="nucleotide sequence ID" value="NZ_RHHQ01000011.1"/>
</dbReference>
<evidence type="ECO:0000313" key="4">
    <source>
        <dbReference type="EMBL" id="RNB87623.1"/>
    </source>
</evidence>
<dbReference type="AlphaFoldDB" id="A0A3M8DHQ6"/>
<dbReference type="PANTHER" id="PTHR43673">
    <property type="entry name" value="NAD(P)H NITROREDUCTASE YDGI-RELATED"/>
    <property type="match status" value="1"/>
</dbReference>
<evidence type="ECO:0000256" key="1">
    <source>
        <dbReference type="ARBA" id="ARBA00007118"/>
    </source>
</evidence>
<dbReference type="Pfam" id="PF00881">
    <property type="entry name" value="Nitroreductase"/>
    <property type="match status" value="1"/>
</dbReference>
<evidence type="ECO:0000313" key="5">
    <source>
        <dbReference type="Proteomes" id="UP000271031"/>
    </source>
</evidence>
<dbReference type="OrthoDB" id="9782629at2"/>
<dbReference type="EMBL" id="RHHQ01000011">
    <property type="protein sequence ID" value="RNB87623.1"/>
    <property type="molecule type" value="Genomic_DNA"/>
</dbReference>
<comment type="similarity">
    <text evidence="1">Belongs to the nitroreductase family.</text>
</comment>
<gene>
    <name evidence="4" type="ORF">EDM56_13665</name>
</gene>
<feature type="domain" description="Nitroreductase" evidence="3">
    <location>
        <begin position="9"/>
        <end position="184"/>
    </location>
</feature>
<proteinExistence type="inferred from homology"/>
<keyword evidence="5" id="KW-1185">Reference proteome</keyword>
<dbReference type="InterPro" id="IPR029479">
    <property type="entry name" value="Nitroreductase"/>
</dbReference>
<dbReference type="Proteomes" id="UP000271031">
    <property type="component" value="Unassembled WGS sequence"/>
</dbReference>
<evidence type="ECO:0000256" key="2">
    <source>
        <dbReference type="ARBA" id="ARBA00023002"/>
    </source>
</evidence>
<comment type="caution">
    <text evidence="4">The sequence shown here is derived from an EMBL/GenBank/DDBJ whole genome shotgun (WGS) entry which is preliminary data.</text>
</comment>
<accession>A0A3M8DHQ6</accession>
<dbReference type="PANTHER" id="PTHR43673:SF12">
    <property type="entry name" value="PROTEIN DRGA"/>
    <property type="match status" value="1"/>
</dbReference>
<reference evidence="4 5" key="1">
    <citation type="submission" date="2018-10" db="EMBL/GenBank/DDBJ databases">
        <title>Phylogenomics of Brevibacillus.</title>
        <authorList>
            <person name="Dunlap C."/>
        </authorList>
    </citation>
    <scope>NUCLEOTIDE SEQUENCE [LARGE SCALE GENOMIC DNA]</scope>
    <source>
        <strain evidence="4 5">JCM 15716</strain>
    </source>
</reference>
<protein>
    <submittedName>
        <fullName evidence="4">Nitroreductase family protein</fullName>
    </submittedName>
</protein>
<keyword evidence="2" id="KW-0560">Oxidoreductase</keyword>